<keyword evidence="12" id="KW-0032">Aminotransferase</keyword>
<dbReference type="InterPro" id="IPR016454">
    <property type="entry name" value="Cysteine_dSase"/>
</dbReference>
<evidence type="ECO:0000313" key="12">
    <source>
        <dbReference type="EMBL" id="CCG00568.1"/>
    </source>
</evidence>
<evidence type="ECO:0000256" key="6">
    <source>
        <dbReference type="ARBA" id="ARBA00022898"/>
    </source>
</evidence>
<reference evidence="12" key="2">
    <citation type="submission" date="2012-02" db="EMBL/GenBank/DDBJ databases">
        <authorList>
            <person name="Genoscope - CEA"/>
        </authorList>
    </citation>
    <scope>NUCLEOTIDE SEQUENCE</scope>
</reference>
<evidence type="ECO:0000256" key="1">
    <source>
        <dbReference type="ARBA" id="ARBA00001933"/>
    </source>
</evidence>
<dbReference type="InterPro" id="IPR020578">
    <property type="entry name" value="Aminotrans_V_PyrdxlP_BS"/>
</dbReference>
<sequence length="382" mass="41770">MKAVYFDNAATTPVRTEVIKSIQTALENCFGNPSSTHSFGRTAKTAVEQARKTIAATLGAHPSEIIFTSGGTEADNMVLKCAVRDLGVKHIVTTTMEHHAVLHTVDELVAFNGVTPHYVAVDANGNPDLLDLEKILSGLNEKVLVSLMHINNEIGNILDLPTVAALCESYGAYLHSDTVQSIGHFPWDLQKIKIHFLAAAAHKFHGPKGIGFAYIRKDTPLKSFIAGGAQERGFRAGTEPYHNIVGLEKAFVLAYEHLDNERNYIEGLKKYFISEINKTIPGVSFNGFSGDMEKSTYTLVNVRLPFNAQKAQMLLFHLDLKGIACSKGSACQSGSTKGSHVLSAFLSEAQLAMPSLRFSFSSFNTKEEIDYTINALKEFSEK</sequence>
<evidence type="ECO:0000256" key="7">
    <source>
        <dbReference type="ARBA" id="ARBA00023004"/>
    </source>
</evidence>
<dbReference type="Gene3D" id="1.10.260.50">
    <property type="match status" value="1"/>
</dbReference>
<dbReference type="GO" id="GO:0046872">
    <property type="term" value="F:metal ion binding"/>
    <property type="evidence" value="ECO:0007669"/>
    <property type="project" value="UniProtKB-KW"/>
</dbReference>
<dbReference type="InterPro" id="IPR015422">
    <property type="entry name" value="PyrdxlP-dep_Trfase_small"/>
</dbReference>
<organism evidence="12">
    <name type="scientific">uncultured Flavobacteriia bacterium</name>
    <dbReference type="NCBI Taxonomy" id="212695"/>
    <lineage>
        <taxon>Bacteria</taxon>
        <taxon>Pseudomonadati</taxon>
        <taxon>Bacteroidota</taxon>
        <taxon>Flavobacteriia</taxon>
        <taxon>environmental samples</taxon>
    </lineage>
</organism>
<dbReference type="GO" id="GO:0031071">
    <property type="term" value="F:cysteine desulfurase activity"/>
    <property type="evidence" value="ECO:0007669"/>
    <property type="project" value="UniProtKB-EC"/>
</dbReference>
<dbReference type="InterPro" id="IPR000192">
    <property type="entry name" value="Aminotrans_V_dom"/>
</dbReference>
<keyword evidence="6" id="KW-0663">Pyridoxal phosphate</keyword>
<dbReference type="GO" id="GO:0008483">
    <property type="term" value="F:transaminase activity"/>
    <property type="evidence" value="ECO:0007669"/>
    <property type="project" value="UniProtKB-KW"/>
</dbReference>
<dbReference type="EC" id="2.8.1.7" evidence="3"/>
<protein>
    <recommendedName>
        <fullName evidence="3">cysteine desulfurase</fullName>
        <ecNumber evidence="3">2.8.1.7</ecNumber>
    </recommendedName>
</protein>
<dbReference type="PANTHER" id="PTHR11601:SF34">
    <property type="entry name" value="CYSTEINE DESULFURASE"/>
    <property type="match status" value="1"/>
</dbReference>
<dbReference type="Gene3D" id="3.90.1150.10">
    <property type="entry name" value="Aspartate Aminotransferase, domain 1"/>
    <property type="match status" value="1"/>
</dbReference>
<dbReference type="InterPro" id="IPR015424">
    <property type="entry name" value="PyrdxlP-dep_Trfase"/>
</dbReference>
<feature type="domain" description="Aminotransferase class V" evidence="11">
    <location>
        <begin position="4"/>
        <end position="371"/>
    </location>
</feature>
<comment type="cofactor">
    <cofactor evidence="1 10">
        <name>pyridoxal 5'-phosphate</name>
        <dbReference type="ChEBI" id="CHEBI:597326"/>
    </cofactor>
</comment>
<dbReference type="PIRSF" id="PIRSF005572">
    <property type="entry name" value="NifS"/>
    <property type="match status" value="1"/>
</dbReference>
<keyword evidence="7" id="KW-0408">Iron</keyword>
<accession>H6RHQ7</accession>
<dbReference type="AlphaFoldDB" id="H6RHQ7"/>
<evidence type="ECO:0000256" key="3">
    <source>
        <dbReference type="ARBA" id="ARBA00012239"/>
    </source>
</evidence>
<dbReference type="EMBL" id="FO117611">
    <property type="protein sequence ID" value="CCG00568.1"/>
    <property type="molecule type" value="Genomic_DNA"/>
</dbReference>
<evidence type="ECO:0000259" key="11">
    <source>
        <dbReference type="Pfam" id="PF00266"/>
    </source>
</evidence>
<comment type="catalytic activity">
    <reaction evidence="9">
        <text>(sulfur carrier)-H + L-cysteine = (sulfur carrier)-SH + L-alanine</text>
        <dbReference type="Rhea" id="RHEA:43892"/>
        <dbReference type="Rhea" id="RHEA-COMP:14737"/>
        <dbReference type="Rhea" id="RHEA-COMP:14739"/>
        <dbReference type="ChEBI" id="CHEBI:29917"/>
        <dbReference type="ChEBI" id="CHEBI:35235"/>
        <dbReference type="ChEBI" id="CHEBI:57972"/>
        <dbReference type="ChEBI" id="CHEBI:64428"/>
        <dbReference type="EC" id="2.8.1.7"/>
    </reaction>
</comment>
<keyword evidence="5" id="KW-0479">Metal-binding</keyword>
<evidence type="ECO:0000256" key="10">
    <source>
        <dbReference type="RuleBase" id="RU004504"/>
    </source>
</evidence>
<dbReference type="InterPro" id="IPR015421">
    <property type="entry name" value="PyrdxlP-dep_Trfase_major"/>
</dbReference>
<dbReference type="Pfam" id="PF00266">
    <property type="entry name" value="Aminotran_5"/>
    <property type="match status" value="1"/>
</dbReference>
<dbReference type="SUPFAM" id="SSF53383">
    <property type="entry name" value="PLP-dependent transferases"/>
    <property type="match status" value="1"/>
</dbReference>
<dbReference type="Gene3D" id="3.40.640.10">
    <property type="entry name" value="Type I PLP-dependent aspartate aminotransferase-like (Major domain)"/>
    <property type="match status" value="1"/>
</dbReference>
<evidence type="ECO:0000256" key="2">
    <source>
        <dbReference type="ARBA" id="ARBA00006490"/>
    </source>
</evidence>
<evidence type="ECO:0000256" key="8">
    <source>
        <dbReference type="ARBA" id="ARBA00023014"/>
    </source>
</evidence>
<proteinExistence type="inferred from homology"/>
<name>H6RHQ7_9BACT</name>
<keyword evidence="8" id="KW-0411">Iron-sulfur</keyword>
<evidence type="ECO:0000256" key="5">
    <source>
        <dbReference type="ARBA" id="ARBA00022723"/>
    </source>
</evidence>
<gene>
    <name evidence="12" type="ORF">VIS_S3DGC10034</name>
</gene>
<dbReference type="PROSITE" id="PS00595">
    <property type="entry name" value="AA_TRANSFER_CLASS_5"/>
    <property type="match status" value="1"/>
</dbReference>
<evidence type="ECO:0000256" key="4">
    <source>
        <dbReference type="ARBA" id="ARBA00022679"/>
    </source>
</evidence>
<evidence type="ECO:0000256" key="9">
    <source>
        <dbReference type="ARBA" id="ARBA00050776"/>
    </source>
</evidence>
<comment type="similarity">
    <text evidence="2">Belongs to the class-V pyridoxal-phosphate-dependent aminotransferase family. NifS/IscS subfamily.</text>
</comment>
<dbReference type="PANTHER" id="PTHR11601">
    <property type="entry name" value="CYSTEINE DESULFURYLASE FAMILY MEMBER"/>
    <property type="match status" value="1"/>
</dbReference>
<keyword evidence="4 12" id="KW-0808">Transferase</keyword>
<dbReference type="GO" id="GO:0051536">
    <property type="term" value="F:iron-sulfur cluster binding"/>
    <property type="evidence" value="ECO:0007669"/>
    <property type="project" value="UniProtKB-KW"/>
</dbReference>
<reference evidence="12" key="1">
    <citation type="journal article" date="2012" name="Environ. Microbiol.">
        <title>Genomic content of uncultured Bacteroidetes from contrasting oceanic provinces in the North Atlantic Ocean.</title>
        <authorList>
            <person name="Gomez-Pereira P.R."/>
            <person name="Schuler M."/>
            <person name="Fuchs B.M."/>
            <person name="Bennke C."/>
            <person name="Teeling H."/>
            <person name="Waldmann J."/>
            <person name="Richter M."/>
            <person name="Barbe V."/>
            <person name="Bataille E."/>
            <person name="Glockner F.O."/>
            <person name="Amann R."/>
        </authorList>
    </citation>
    <scope>NUCLEOTIDE SEQUENCE</scope>
</reference>